<dbReference type="RefSeq" id="WP_162493676.1">
    <property type="nucleotide sequence ID" value="NZ_CP016312.1"/>
</dbReference>
<evidence type="ECO:0000313" key="2">
    <source>
        <dbReference type="Proteomes" id="UP000182993"/>
    </source>
</evidence>
<accession>A0A1J0LSD4</accession>
<dbReference type="KEGG" id="tbc:A0O31_00156"/>
<dbReference type="STRING" id="56956.A0O31_00156"/>
<dbReference type="EMBL" id="CP016312">
    <property type="protein sequence ID" value="APD08383.1"/>
    <property type="molecule type" value="Genomic_DNA"/>
</dbReference>
<dbReference type="Proteomes" id="UP000182993">
    <property type="component" value="Chromosome"/>
</dbReference>
<dbReference type="AlphaFoldDB" id="A0A1J0LSD4"/>
<gene>
    <name evidence="1" type="ORF">A0O31_00156</name>
</gene>
<proteinExistence type="predicted"/>
<protein>
    <submittedName>
        <fullName evidence="1">Uncharacterized protein</fullName>
    </submittedName>
</protein>
<organism evidence="1 2">
    <name type="scientific">Thermus brockianus</name>
    <dbReference type="NCBI Taxonomy" id="56956"/>
    <lineage>
        <taxon>Bacteria</taxon>
        <taxon>Thermotogati</taxon>
        <taxon>Deinococcota</taxon>
        <taxon>Deinococci</taxon>
        <taxon>Thermales</taxon>
        <taxon>Thermaceae</taxon>
        <taxon>Thermus</taxon>
    </lineage>
</organism>
<reference evidence="2" key="1">
    <citation type="submission" date="2016-06" db="EMBL/GenBank/DDBJ databases">
        <title>Whole genome sequencing of Thermus brockianus strain GE-1.</title>
        <authorList>
            <person name="Schaefers C."/>
            <person name="Blank S."/>
            <person name="Wiebusch S."/>
            <person name="Elleuche S."/>
            <person name="Antranikian G."/>
        </authorList>
    </citation>
    <scope>NUCLEOTIDE SEQUENCE [LARGE SCALE GENOMIC DNA]</scope>
    <source>
        <strain evidence="2">GE-1</strain>
    </source>
</reference>
<sequence length="83" mass="9486">MPKHARRLGLAFRLSLLLERLRGPRLLPRPPTALVRAYAEVRVPVGLEGSYYPARQVEGYALIPWDRYMQEAEEALVEATRSP</sequence>
<evidence type="ECO:0000313" key="1">
    <source>
        <dbReference type="EMBL" id="APD08383.1"/>
    </source>
</evidence>
<name>A0A1J0LSD4_THEBO</name>